<name>A0ABR2JDN4_9EUKA</name>
<protein>
    <submittedName>
        <fullName evidence="2">Uncharacterized protein</fullName>
    </submittedName>
</protein>
<dbReference type="InterPro" id="IPR026906">
    <property type="entry name" value="LRR_5"/>
</dbReference>
<gene>
    <name evidence="2" type="ORF">M9Y10_006218</name>
</gene>
<dbReference type="PANTHER" id="PTHR45661:SF3">
    <property type="entry name" value="IG-LIKE DOMAIN-CONTAINING PROTEIN"/>
    <property type="match status" value="1"/>
</dbReference>
<keyword evidence="3" id="KW-1185">Reference proteome</keyword>
<accession>A0ABR2JDN4</accession>
<proteinExistence type="predicted"/>
<dbReference type="EMBL" id="JAPFFF010000012">
    <property type="protein sequence ID" value="KAK8876034.1"/>
    <property type="molecule type" value="Genomic_DNA"/>
</dbReference>
<keyword evidence="1" id="KW-0175">Coiled coil</keyword>
<sequence>MEFEIKDGLIVKIDESNNTASITQSPKATGNIFIPRFYEKGNKKYNIISIEDRSFYECNIDSITFPEDSEVKFFGNYCLKEARVKKLQIPASVQGPNNFICLIDRLDEIEVSPKNRHFFLYNNQILLGKSKDNIDKFDDLLFIIYDVEEVVIPAQVSIIERRSIGYSNKLKSLKFETNSELKIIAYQAFSNSLIEDLLIPASVEVIGPESFSDTDKLKSVRFEAKSKLREIVSPFSNSSIESISIPENVEYIGDFEYTSNLFKIDVSTENKFFKLIDGNYIIMESEKGSGIFDTILVARRDIESIVIYSHIKHINNYAFDDCNLIKYVEFLGKYIKFNLSSFRYCDNISIIVFPNAENIDFESGECKWMLPKKARILVRKNAKFNEYMLKNYKDKIYYIEDIEGEEERLQKEEKERLLKEEEEEKLKKEDKIRQLESINEQLTNKIHQLESNEAKLQNQQKDFEEKLQNQQKDFEEKLQKQQNDFEEKLQKQQNDFENQKKEFEDQINQMKSMLELYMKQQAGFAKQNEESGSNKK</sequence>
<organism evidence="2 3">
    <name type="scientific">Tritrichomonas musculus</name>
    <dbReference type="NCBI Taxonomy" id="1915356"/>
    <lineage>
        <taxon>Eukaryota</taxon>
        <taxon>Metamonada</taxon>
        <taxon>Parabasalia</taxon>
        <taxon>Tritrichomonadida</taxon>
        <taxon>Tritrichomonadidae</taxon>
        <taxon>Tritrichomonas</taxon>
    </lineage>
</organism>
<comment type="caution">
    <text evidence="2">The sequence shown here is derived from an EMBL/GenBank/DDBJ whole genome shotgun (WGS) entry which is preliminary data.</text>
</comment>
<dbReference type="PANTHER" id="PTHR45661">
    <property type="entry name" value="SURFACE ANTIGEN"/>
    <property type="match status" value="1"/>
</dbReference>
<feature type="coiled-coil region" evidence="1">
    <location>
        <begin position="402"/>
        <end position="520"/>
    </location>
</feature>
<dbReference type="Pfam" id="PF13306">
    <property type="entry name" value="LRR_5"/>
    <property type="match status" value="3"/>
</dbReference>
<dbReference type="InterPro" id="IPR032675">
    <property type="entry name" value="LRR_dom_sf"/>
</dbReference>
<dbReference type="Proteomes" id="UP001470230">
    <property type="component" value="Unassembled WGS sequence"/>
</dbReference>
<reference evidence="2 3" key="1">
    <citation type="submission" date="2024-04" db="EMBL/GenBank/DDBJ databases">
        <title>Tritrichomonas musculus Genome.</title>
        <authorList>
            <person name="Alves-Ferreira E."/>
            <person name="Grigg M."/>
            <person name="Lorenzi H."/>
            <person name="Galac M."/>
        </authorList>
    </citation>
    <scope>NUCLEOTIDE SEQUENCE [LARGE SCALE GENOMIC DNA]</scope>
    <source>
        <strain evidence="2 3">EAF2021</strain>
    </source>
</reference>
<evidence type="ECO:0000313" key="2">
    <source>
        <dbReference type="EMBL" id="KAK8876034.1"/>
    </source>
</evidence>
<evidence type="ECO:0000256" key="1">
    <source>
        <dbReference type="SAM" id="Coils"/>
    </source>
</evidence>
<dbReference type="InterPro" id="IPR053139">
    <property type="entry name" value="Surface_bspA-like"/>
</dbReference>
<dbReference type="Gene3D" id="3.80.10.10">
    <property type="entry name" value="Ribonuclease Inhibitor"/>
    <property type="match status" value="2"/>
</dbReference>
<evidence type="ECO:0000313" key="3">
    <source>
        <dbReference type="Proteomes" id="UP001470230"/>
    </source>
</evidence>